<sequence>MLKAPPQGGSSRLAPQPAPEGRRAGAPHTRVLRGRALNETLRQAPNSGISTASAVPESLGDSCQSSHTPASFSSTGQCLSGFASACDPEPPRRCSGAGGVGGEDPPGEELDSDSVASGDSAPGSAEETETHWGGTHRNGKDVYQLGGELDIEQIERN</sequence>
<dbReference type="AlphaFoldDB" id="A0A9D3MUU2"/>
<organism evidence="2 3">
    <name type="scientific">Anguilla anguilla</name>
    <name type="common">European freshwater eel</name>
    <name type="synonym">Muraena anguilla</name>
    <dbReference type="NCBI Taxonomy" id="7936"/>
    <lineage>
        <taxon>Eukaryota</taxon>
        <taxon>Metazoa</taxon>
        <taxon>Chordata</taxon>
        <taxon>Craniata</taxon>
        <taxon>Vertebrata</taxon>
        <taxon>Euteleostomi</taxon>
        <taxon>Actinopterygii</taxon>
        <taxon>Neopterygii</taxon>
        <taxon>Teleostei</taxon>
        <taxon>Anguilliformes</taxon>
        <taxon>Anguillidae</taxon>
        <taxon>Anguilla</taxon>
    </lineage>
</organism>
<accession>A0A9D3MUU2</accession>
<feature type="compositionally biased region" description="Polar residues" evidence="1">
    <location>
        <begin position="61"/>
        <end position="78"/>
    </location>
</feature>
<keyword evidence="3" id="KW-1185">Reference proteome</keyword>
<comment type="caution">
    <text evidence="2">The sequence shown here is derived from an EMBL/GenBank/DDBJ whole genome shotgun (WGS) entry which is preliminary data.</text>
</comment>
<dbReference type="EMBL" id="JAFIRN010000002">
    <property type="protein sequence ID" value="KAG5855354.1"/>
    <property type="molecule type" value="Genomic_DNA"/>
</dbReference>
<name>A0A9D3MUU2_ANGAN</name>
<feature type="region of interest" description="Disordered" evidence="1">
    <location>
        <begin position="1"/>
        <end position="144"/>
    </location>
</feature>
<gene>
    <name evidence="2" type="ORF">ANANG_G00048210</name>
</gene>
<evidence type="ECO:0000313" key="3">
    <source>
        <dbReference type="Proteomes" id="UP001044222"/>
    </source>
</evidence>
<feature type="compositionally biased region" description="Polar residues" evidence="1">
    <location>
        <begin position="40"/>
        <end position="53"/>
    </location>
</feature>
<evidence type="ECO:0000256" key="1">
    <source>
        <dbReference type="SAM" id="MobiDB-lite"/>
    </source>
</evidence>
<proteinExistence type="predicted"/>
<protein>
    <submittedName>
        <fullName evidence="2">Uncharacterized protein</fullName>
    </submittedName>
</protein>
<dbReference type="Proteomes" id="UP001044222">
    <property type="component" value="Unassembled WGS sequence"/>
</dbReference>
<reference evidence="2" key="1">
    <citation type="submission" date="2021-01" db="EMBL/GenBank/DDBJ databases">
        <title>A chromosome-scale assembly of European eel, Anguilla anguilla.</title>
        <authorList>
            <person name="Henkel C."/>
            <person name="Jong-Raadsen S.A."/>
            <person name="Dufour S."/>
            <person name="Weltzien F.-A."/>
            <person name="Palstra A.P."/>
            <person name="Pelster B."/>
            <person name="Spaink H.P."/>
            <person name="Van Den Thillart G.E."/>
            <person name="Jansen H."/>
            <person name="Zahm M."/>
            <person name="Klopp C."/>
            <person name="Cedric C."/>
            <person name="Louis A."/>
            <person name="Berthelot C."/>
            <person name="Parey E."/>
            <person name="Roest Crollius H."/>
            <person name="Montfort J."/>
            <person name="Robinson-Rechavi M."/>
            <person name="Bucao C."/>
            <person name="Bouchez O."/>
            <person name="Gislard M."/>
            <person name="Lluch J."/>
            <person name="Milhes M."/>
            <person name="Lampietro C."/>
            <person name="Lopez Roques C."/>
            <person name="Donnadieu C."/>
            <person name="Braasch I."/>
            <person name="Desvignes T."/>
            <person name="Postlethwait J."/>
            <person name="Bobe J."/>
            <person name="Guiguen Y."/>
            <person name="Dirks R."/>
        </authorList>
    </citation>
    <scope>NUCLEOTIDE SEQUENCE</scope>
    <source>
        <strain evidence="2">Tag_6206</strain>
        <tissue evidence="2">Liver</tissue>
    </source>
</reference>
<evidence type="ECO:0000313" key="2">
    <source>
        <dbReference type="EMBL" id="KAG5855354.1"/>
    </source>
</evidence>